<keyword evidence="2 3" id="KW-0732">Signal</keyword>
<dbReference type="InterPro" id="IPR050555">
    <property type="entry name" value="Bact_Solute-Bind_Prot2"/>
</dbReference>
<dbReference type="RefSeq" id="WP_184757138.1">
    <property type="nucleotide sequence ID" value="NZ_BAABEK010000004.1"/>
</dbReference>
<keyword evidence="5" id="KW-0762">Sugar transport</keyword>
<proteinExistence type="predicted"/>
<dbReference type="GO" id="GO:0030288">
    <property type="term" value="C:outer membrane-bounded periplasmic space"/>
    <property type="evidence" value="ECO:0007669"/>
    <property type="project" value="TreeGrafter"/>
</dbReference>
<evidence type="ECO:0000256" key="2">
    <source>
        <dbReference type="ARBA" id="ARBA00022729"/>
    </source>
</evidence>
<dbReference type="PANTHER" id="PTHR30036:SF1">
    <property type="entry name" value="D-XYLOSE-BINDING PERIPLASMIC PROTEIN"/>
    <property type="match status" value="1"/>
</dbReference>
<evidence type="ECO:0000313" key="6">
    <source>
        <dbReference type="Proteomes" id="UP000534286"/>
    </source>
</evidence>
<organism evidence="5 6">
    <name type="scientific">Streptosporangium album</name>
    <dbReference type="NCBI Taxonomy" id="47479"/>
    <lineage>
        <taxon>Bacteria</taxon>
        <taxon>Bacillati</taxon>
        <taxon>Actinomycetota</taxon>
        <taxon>Actinomycetes</taxon>
        <taxon>Streptosporangiales</taxon>
        <taxon>Streptosporangiaceae</taxon>
        <taxon>Streptosporangium</taxon>
    </lineage>
</organism>
<dbReference type="PANTHER" id="PTHR30036">
    <property type="entry name" value="D-XYLOSE-BINDING PERIPLASMIC PROTEIN"/>
    <property type="match status" value="1"/>
</dbReference>
<keyword evidence="5" id="KW-0813">Transport</keyword>
<comment type="caution">
    <text evidence="5">The sequence shown here is derived from an EMBL/GenBank/DDBJ whole genome shotgun (WGS) entry which is preliminary data.</text>
</comment>
<name>A0A7W7WC63_9ACTN</name>
<dbReference type="SUPFAM" id="SSF53822">
    <property type="entry name" value="Periplasmic binding protein-like I"/>
    <property type="match status" value="1"/>
</dbReference>
<evidence type="ECO:0000259" key="4">
    <source>
        <dbReference type="Pfam" id="PF13407"/>
    </source>
</evidence>
<dbReference type="InterPro" id="IPR025997">
    <property type="entry name" value="SBP_2_dom"/>
</dbReference>
<dbReference type="AlphaFoldDB" id="A0A7W7WC63"/>
<dbReference type="Proteomes" id="UP000534286">
    <property type="component" value="Unassembled WGS sequence"/>
</dbReference>
<sequence>MKTVPSRALLVTAAVAAIATAAACSSATTPAGSGGGAQNAKVAFLMPDIASTRYELYDAPLFKAEMRKLCPSCEVLYQNAGSDAAKQQQQADSVLAQGVKAIVIDPVDSAAAATIVKSAQAQKVPVIAYDRPIPAAKADYYVSFDNEKIGSLIAQSLVDRLKENDAKGGILVVNGSPTDAAAGLIKKGIHSAVDSSGLKLLAEYDTPGWQPSKAQEWVSGQIAQFPGQIAGVVAANDGTGGGAISAFKAADTPVPPISGNDAELAAIQRIVAGDQYNTISKPISIVAEAAAEIANEFAQGKTPAAKTTLFDTPSQLFTPTVVTQKNLAEEVLGPDGPFKAADVCTPAYKAACDKLGIK</sequence>
<accession>A0A7W7WC63</accession>
<dbReference type="Pfam" id="PF13407">
    <property type="entry name" value="Peripla_BP_4"/>
    <property type="match status" value="1"/>
</dbReference>
<dbReference type="InterPro" id="IPR028082">
    <property type="entry name" value="Peripla_BP_I"/>
</dbReference>
<dbReference type="Gene3D" id="3.40.50.2300">
    <property type="match status" value="2"/>
</dbReference>
<feature type="domain" description="Periplasmic binding protein" evidence="4">
    <location>
        <begin position="42"/>
        <end position="301"/>
    </location>
</feature>
<feature type="signal peptide" evidence="3">
    <location>
        <begin position="1"/>
        <end position="21"/>
    </location>
</feature>
<evidence type="ECO:0000256" key="1">
    <source>
        <dbReference type="ARBA" id="ARBA00004196"/>
    </source>
</evidence>
<evidence type="ECO:0000313" key="5">
    <source>
        <dbReference type="EMBL" id="MBB4940995.1"/>
    </source>
</evidence>
<dbReference type="GO" id="GO:0030246">
    <property type="term" value="F:carbohydrate binding"/>
    <property type="evidence" value="ECO:0007669"/>
    <property type="project" value="TreeGrafter"/>
</dbReference>
<protein>
    <submittedName>
        <fullName evidence="5">Simple sugar transport system substrate-binding protein/D-xylose transport system substrate-binding protein</fullName>
    </submittedName>
</protein>
<gene>
    <name evidence="5" type="ORF">FHR32_005372</name>
</gene>
<feature type="chain" id="PRO_5039619635" evidence="3">
    <location>
        <begin position="22"/>
        <end position="358"/>
    </location>
</feature>
<keyword evidence="6" id="KW-1185">Reference proteome</keyword>
<dbReference type="EMBL" id="JACHJU010000002">
    <property type="protein sequence ID" value="MBB4940995.1"/>
    <property type="molecule type" value="Genomic_DNA"/>
</dbReference>
<reference evidence="5 6" key="1">
    <citation type="submission" date="2020-08" db="EMBL/GenBank/DDBJ databases">
        <title>Sequencing the genomes of 1000 actinobacteria strains.</title>
        <authorList>
            <person name="Klenk H.-P."/>
        </authorList>
    </citation>
    <scope>NUCLEOTIDE SEQUENCE [LARGE SCALE GENOMIC DNA]</scope>
    <source>
        <strain evidence="5 6">DSM 43023</strain>
    </source>
</reference>
<evidence type="ECO:0000256" key="3">
    <source>
        <dbReference type="SAM" id="SignalP"/>
    </source>
</evidence>
<comment type="subcellular location">
    <subcellularLocation>
        <location evidence="1">Cell envelope</location>
    </subcellularLocation>
</comment>
<dbReference type="PROSITE" id="PS51257">
    <property type="entry name" value="PROKAR_LIPOPROTEIN"/>
    <property type="match status" value="1"/>
</dbReference>